<organism evidence="1 2">
    <name type="scientific">Hemibagrus wyckioides</name>
    <dbReference type="NCBI Taxonomy" id="337641"/>
    <lineage>
        <taxon>Eukaryota</taxon>
        <taxon>Metazoa</taxon>
        <taxon>Chordata</taxon>
        <taxon>Craniata</taxon>
        <taxon>Vertebrata</taxon>
        <taxon>Euteleostomi</taxon>
        <taxon>Actinopterygii</taxon>
        <taxon>Neopterygii</taxon>
        <taxon>Teleostei</taxon>
        <taxon>Ostariophysi</taxon>
        <taxon>Siluriformes</taxon>
        <taxon>Bagridae</taxon>
        <taxon>Hemibagrus</taxon>
    </lineage>
</organism>
<protein>
    <submittedName>
        <fullName evidence="1">Uncharacterized protein</fullName>
    </submittedName>
</protein>
<dbReference type="EMBL" id="JAHKSW010000014">
    <property type="protein sequence ID" value="KAG7324446.1"/>
    <property type="molecule type" value="Genomic_DNA"/>
</dbReference>
<gene>
    <name evidence="1" type="ORF">KOW79_012462</name>
</gene>
<sequence>MKGLKISMIFVDHMITPEHCTLDNFCKAGEVLSKYKAETFGLDEKDWRLPRKLIAYSRKTTCNAKAGDQEVEFPQLLHSIKHCAQKEYRKPCA</sequence>
<name>A0A9D3NJ21_9TELE</name>
<dbReference type="OrthoDB" id="8900301at2759"/>
<dbReference type="AlphaFoldDB" id="A0A9D3NJ21"/>
<comment type="caution">
    <text evidence="1">The sequence shown here is derived from an EMBL/GenBank/DDBJ whole genome shotgun (WGS) entry which is preliminary data.</text>
</comment>
<evidence type="ECO:0000313" key="2">
    <source>
        <dbReference type="Proteomes" id="UP000824219"/>
    </source>
</evidence>
<evidence type="ECO:0000313" key="1">
    <source>
        <dbReference type="EMBL" id="KAG7324446.1"/>
    </source>
</evidence>
<proteinExistence type="predicted"/>
<reference evidence="1 2" key="1">
    <citation type="submission" date="2021-06" db="EMBL/GenBank/DDBJ databases">
        <title>Chromosome-level genome assembly of the red-tail catfish (Hemibagrus wyckioides).</title>
        <authorList>
            <person name="Shao F."/>
        </authorList>
    </citation>
    <scope>NUCLEOTIDE SEQUENCE [LARGE SCALE GENOMIC DNA]</scope>
    <source>
        <strain evidence="1">EC202008001</strain>
        <tissue evidence="1">Blood</tissue>
    </source>
</reference>
<keyword evidence="2" id="KW-1185">Reference proteome</keyword>
<accession>A0A9D3NJ21</accession>
<dbReference type="Proteomes" id="UP000824219">
    <property type="component" value="Linkage Group LG14"/>
</dbReference>